<evidence type="ECO:0000313" key="3">
    <source>
        <dbReference type="Proteomes" id="UP001066276"/>
    </source>
</evidence>
<gene>
    <name evidence="2" type="ORF">NDU88_002192</name>
</gene>
<reference evidence="2" key="1">
    <citation type="journal article" date="2022" name="bioRxiv">
        <title>Sequencing and chromosome-scale assembly of the giantPleurodeles waltlgenome.</title>
        <authorList>
            <person name="Brown T."/>
            <person name="Elewa A."/>
            <person name="Iarovenko S."/>
            <person name="Subramanian E."/>
            <person name="Araus A.J."/>
            <person name="Petzold A."/>
            <person name="Susuki M."/>
            <person name="Suzuki K.-i.T."/>
            <person name="Hayashi T."/>
            <person name="Toyoda A."/>
            <person name="Oliveira C."/>
            <person name="Osipova E."/>
            <person name="Leigh N.D."/>
            <person name="Simon A."/>
            <person name="Yun M.H."/>
        </authorList>
    </citation>
    <scope>NUCLEOTIDE SEQUENCE</scope>
    <source>
        <strain evidence="2">20211129_DDA</strain>
        <tissue evidence="2">Liver</tissue>
    </source>
</reference>
<sequence>MRRALAAIPLSYCSKNVTVRRSHRSQRAVSFSTGLLPLHPEKHETGMKDAMTAKKKARRDATKDSLHTSALTAYFLCVPLP</sequence>
<evidence type="ECO:0000313" key="2">
    <source>
        <dbReference type="EMBL" id="KAJ1176925.1"/>
    </source>
</evidence>
<protein>
    <submittedName>
        <fullName evidence="2">Uncharacterized protein</fullName>
    </submittedName>
</protein>
<dbReference type="EMBL" id="JANPWB010000006">
    <property type="protein sequence ID" value="KAJ1176925.1"/>
    <property type="molecule type" value="Genomic_DNA"/>
</dbReference>
<dbReference type="Proteomes" id="UP001066276">
    <property type="component" value="Chromosome 3_2"/>
</dbReference>
<accession>A0AAV7TL22</accession>
<organism evidence="2 3">
    <name type="scientific">Pleurodeles waltl</name>
    <name type="common">Iberian ribbed newt</name>
    <dbReference type="NCBI Taxonomy" id="8319"/>
    <lineage>
        <taxon>Eukaryota</taxon>
        <taxon>Metazoa</taxon>
        <taxon>Chordata</taxon>
        <taxon>Craniata</taxon>
        <taxon>Vertebrata</taxon>
        <taxon>Euteleostomi</taxon>
        <taxon>Amphibia</taxon>
        <taxon>Batrachia</taxon>
        <taxon>Caudata</taxon>
        <taxon>Salamandroidea</taxon>
        <taxon>Salamandridae</taxon>
        <taxon>Pleurodelinae</taxon>
        <taxon>Pleurodeles</taxon>
    </lineage>
</organism>
<keyword evidence="3" id="KW-1185">Reference proteome</keyword>
<proteinExistence type="predicted"/>
<name>A0AAV7TL22_PLEWA</name>
<evidence type="ECO:0000256" key="1">
    <source>
        <dbReference type="SAM" id="MobiDB-lite"/>
    </source>
</evidence>
<comment type="caution">
    <text evidence="2">The sequence shown here is derived from an EMBL/GenBank/DDBJ whole genome shotgun (WGS) entry which is preliminary data.</text>
</comment>
<dbReference type="AlphaFoldDB" id="A0AAV7TL22"/>
<feature type="region of interest" description="Disordered" evidence="1">
    <location>
        <begin position="31"/>
        <end position="63"/>
    </location>
</feature>